<dbReference type="RefSeq" id="WP_179491084.1">
    <property type="nucleotide sequence ID" value="NZ_JACCBV010000001.1"/>
</dbReference>
<evidence type="ECO:0000259" key="2">
    <source>
        <dbReference type="Pfam" id="PF06724"/>
    </source>
</evidence>
<keyword evidence="1" id="KW-0472">Membrane</keyword>
<dbReference type="Proteomes" id="UP000576969">
    <property type="component" value="Unassembled WGS sequence"/>
</dbReference>
<dbReference type="InterPro" id="IPR009597">
    <property type="entry name" value="DUF1206"/>
</dbReference>
<evidence type="ECO:0000313" key="4">
    <source>
        <dbReference type="Proteomes" id="UP000576969"/>
    </source>
</evidence>
<protein>
    <recommendedName>
        <fullName evidence="2">DUF1206 domain-containing protein</fullName>
    </recommendedName>
</protein>
<dbReference type="Pfam" id="PF06724">
    <property type="entry name" value="DUF1206"/>
    <property type="match status" value="3"/>
</dbReference>
<accession>A0A7Y9GQP6</accession>
<dbReference type="AlphaFoldDB" id="A0A7Y9GQP6"/>
<reference evidence="3 4" key="1">
    <citation type="submission" date="2020-07" db="EMBL/GenBank/DDBJ databases">
        <title>Sequencing the genomes of 1000 actinobacteria strains.</title>
        <authorList>
            <person name="Klenk H.-P."/>
        </authorList>
    </citation>
    <scope>NUCLEOTIDE SEQUENCE [LARGE SCALE GENOMIC DNA]</scope>
    <source>
        <strain evidence="3 4">DSM 24662</strain>
    </source>
</reference>
<feature type="transmembrane region" description="Helical" evidence="1">
    <location>
        <begin position="27"/>
        <end position="46"/>
    </location>
</feature>
<gene>
    <name evidence="3" type="ORF">BJ991_002879</name>
</gene>
<keyword evidence="4" id="KW-1185">Reference proteome</keyword>
<keyword evidence="1" id="KW-0812">Transmembrane</keyword>
<feature type="domain" description="DUF1206" evidence="2">
    <location>
        <begin position="109"/>
        <end position="174"/>
    </location>
</feature>
<name>A0A7Y9GQP6_9MICO</name>
<proteinExistence type="predicted"/>
<evidence type="ECO:0000256" key="1">
    <source>
        <dbReference type="SAM" id="Phobius"/>
    </source>
</evidence>
<keyword evidence="1" id="KW-1133">Transmembrane helix</keyword>
<feature type="transmembrane region" description="Helical" evidence="1">
    <location>
        <begin position="148"/>
        <end position="172"/>
    </location>
</feature>
<feature type="transmembrane region" description="Helical" evidence="1">
    <location>
        <begin position="240"/>
        <end position="261"/>
    </location>
</feature>
<comment type="caution">
    <text evidence="3">The sequence shown here is derived from an EMBL/GenBank/DDBJ whole genome shotgun (WGS) entry which is preliminary data.</text>
</comment>
<evidence type="ECO:0000313" key="3">
    <source>
        <dbReference type="EMBL" id="NYE20851.1"/>
    </source>
</evidence>
<feature type="transmembrane region" description="Helical" evidence="1">
    <location>
        <begin position="193"/>
        <end position="220"/>
    </location>
</feature>
<feature type="transmembrane region" description="Helical" evidence="1">
    <location>
        <begin position="108"/>
        <end position="128"/>
    </location>
</feature>
<feature type="domain" description="DUF1206" evidence="2">
    <location>
        <begin position="25"/>
        <end position="90"/>
    </location>
</feature>
<feature type="domain" description="DUF1206" evidence="2">
    <location>
        <begin position="197"/>
        <end position="264"/>
    </location>
</feature>
<organism evidence="3 4">
    <name type="scientific">Microbacterium immunditiarum</name>
    <dbReference type="NCBI Taxonomy" id="337480"/>
    <lineage>
        <taxon>Bacteria</taxon>
        <taxon>Bacillati</taxon>
        <taxon>Actinomycetota</taxon>
        <taxon>Actinomycetes</taxon>
        <taxon>Micrococcales</taxon>
        <taxon>Microbacteriaceae</taxon>
        <taxon>Microbacterium</taxon>
    </lineage>
</organism>
<dbReference type="EMBL" id="JACCBV010000001">
    <property type="protein sequence ID" value="NYE20851.1"/>
    <property type="molecule type" value="Genomic_DNA"/>
</dbReference>
<sequence length="268" mass="27095">MSAPTVKRAARDAQDNTVFRRIARAGYAANGVVHILVGVVFVVVAFGGDGESDQAGAFKAVGAAPLGFVGLWLIAITLWALGAYHALEGILAWGGDAARKWGRRVAQWGQAVAFIAVGVLAAAVAIGARPDPDEAAEDASRGVLAIPGGPFILGAIGVGIGIAGIAFVVMGVRRSFRNRMTIPDSALGASVTALGVAGFVAKGIALLIVAVLLIVAAVRVDPEGAGGLDAAVDALIAMRYGPPLVASVGVGLIAYGIFCLFRAPYADL</sequence>
<feature type="transmembrane region" description="Helical" evidence="1">
    <location>
        <begin position="66"/>
        <end position="87"/>
    </location>
</feature>